<feature type="domain" description="Transcriptional regulator AbiEi antitoxin N-terminal" evidence="1">
    <location>
        <begin position="8"/>
        <end position="96"/>
    </location>
</feature>
<dbReference type="Pfam" id="PF17194">
    <property type="entry name" value="AbiEi_3_N"/>
    <property type="match status" value="1"/>
</dbReference>
<dbReference type="AlphaFoldDB" id="A0A219B505"/>
<dbReference type="InterPro" id="IPR033455">
    <property type="entry name" value="AbiEi_3_N"/>
</dbReference>
<dbReference type="Pfam" id="PF11459">
    <property type="entry name" value="AbiEi_3"/>
    <property type="match status" value="1"/>
</dbReference>
<evidence type="ECO:0000313" key="3">
    <source>
        <dbReference type="Proteomes" id="UP000198462"/>
    </source>
</evidence>
<dbReference type="Proteomes" id="UP000198462">
    <property type="component" value="Unassembled WGS sequence"/>
</dbReference>
<reference evidence="3" key="1">
    <citation type="submission" date="2017-05" db="EMBL/GenBank/DDBJ databases">
        <authorList>
            <person name="Lin X."/>
        </authorList>
    </citation>
    <scope>NUCLEOTIDE SEQUENCE [LARGE SCALE GENOMIC DNA]</scope>
    <source>
        <strain evidence="3">JLT2012</strain>
    </source>
</reference>
<gene>
    <name evidence="2" type="ORF">B5C34_08260</name>
</gene>
<accession>A0A219B505</accession>
<dbReference type="RefSeq" id="WP_047165823.1">
    <property type="nucleotide sequence ID" value="NZ_NFZT01000001.1"/>
</dbReference>
<keyword evidence="3" id="KW-1185">Reference proteome</keyword>
<evidence type="ECO:0000259" key="1">
    <source>
        <dbReference type="Pfam" id="PF17194"/>
    </source>
</evidence>
<sequence>MSEQTIGKLKQLEQVLPEGLLVDAAWLSAQGYSTSLRTKYVASGWLEQPARRVYRRPRGQLGWQQVVVSLQTLLGYRLTVGGRTALELQGYAHYLSQDRSEIHLHGPAKPPSWLTTLPLKERFVYHNSSPLFGADLEDVSFPSLVSDRAPDARVAGSFQDAGLRALPWGQWDWPLTVSTPERAVLELLDELPQRESFDQVDVLMEGLSDLAPRRLQKLLVRCRSVKVKRLFFFFADRHRHAWLKQVDRTAIELGSGKRMLVKDGRYDPTYEITVPKELAEAY</sequence>
<dbReference type="OrthoDB" id="1550938at2"/>
<dbReference type="EMBL" id="NFZT01000001">
    <property type="protein sequence ID" value="OWV33455.1"/>
    <property type="molecule type" value="Genomic_DNA"/>
</dbReference>
<proteinExistence type="predicted"/>
<organism evidence="2 3">
    <name type="scientific">Pacificimonas flava</name>
    <dbReference type="NCBI Taxonomy" id="1234595"/>
    <lineage>
        <taxon>Bacteria</taxon>
        <taxon>Pseudomonadati</taxon>
        <taxon>Pseudomonadota</taxon>
        <taxon>Alphaproteobacteria</taxon>
        <taxon>Sphingomonadales</taxon>
        <taxon>Sphingosinicellaceae</taxon>
        <taxon>Pacificimonas</taxon>
    </lineage>
</organism>
<evidence type="ECO:0000313" key="2">
    <source>
        <dbReference type="EMBL" id="OWV33455.1"/>
    </source>
</evidence>
<name>A0A219B505_9SPHN</name>
<protein>
    <recommendedName>
        <fullName evidence="1">Transcriptional regulator AbiEi antitoxin N-terminal domain-containing protein</fullName>
    </recommendedName>
</protein>
<dbReference type="InterPro" id="IPR021561">
    <property type="entry name" value="AbiEi_3"/>
</dbReference>
<comment type="caution">
    <text evidence="2">The sequence shown here is derived from an EMBL/GenBank/DDBJ whole genome shotgun (WGS) entry which is preliminary data.</text>
</comment>